<feature type="transmembrane region" description="Helical" evidence="6">
    <location>
        <begin position="100"/>
        <end position="119"/>
    </location>
</feature>
<dbReference type="GO" id="GO:0005886">
    <property type="term" value="C:plasma membrane"/>
    <property type="evidence" value="ECO:0007669"/>
    <property type="project" value="TreeGrafter"/>
</dbReference>
<feature type="transmembrane region" description="Helical" evidence="6">
    <location>
        <begin position="357"/>
        <end position="379"/>
    </location>
</feature>
<dbReference type="Proteomes" id="UP000308133">
    <property type="component" value="Unassembled WGS sequence"/>
</dbReference>
<sequence length="481" mass="51947">MVASVAPDLAEVAPLARTLTEQPVHQYSRVRKIAIVFMMSWVAFTTSFSSAALFPAISDIASDFGTTRSVIDASNAAVFICLAISGFLWVPLMQSLGRRYAYYAAVVIFFILSIATAAAPTIKVWFAMRCVSMLEGTIFHIAGQALIADIFPPAKRGTAIGFFLVGTISGPALGPCIGGITVTFADWRVIFWTQCGMMGFGALLCLLFYPSEIETVKAEPSLPGPFDVVRAFNVMHIFRLFKYPNVLLTNITCGLLSFSQYSLLIAPHHLINPRLNLTTPLVSGLFYLSPLAGFIVGTLLGGAYSDHIVVKYVRLRGRRAPQDRLRAGSWAFFAVIPVSSMVYGWCLQYSKGGLAVPIVAAFWWAAGLMAAFSGLNAYCVESFPDRRTEVVAGKYFVQYAFGAGATGGMVPLIDRIGVGMATTVGVGMVLVAGVMMSTTADHGEGMQRWADGLGKSGSQEQKVDHDRPPAAQRNDVHLEDL</sequence>
<protein>
    <submittedName>
        <fullName evidence="8">MFS transporter-like protein 64</fullName>
    </submittedName>
</protein>
<evidence type="ECO:0000256" key="2">
    <source>
        <dbReference type="ARBA" id="ARBA00022692"/>
    </source>
</evidence>
<comment type="subcellular location">
    <subcellularLocation>
        <location evidence="1">Membrane</location>
        <topology evidence="1">Multi-pass membrane protein</topology>
    </subcellularLocation>
</comment>
<feature type="domain" description="Major facilitator superfamily (MFS) profile" evidence="7">
    <location>
        <begin position="35"/>
        <end position="444"/>
    </location>
</feature>
<feature type="transmembrane region" description="Helical" evidence="6">
    <location>
        <begin position="76"/>
        <end position="93"/>
    </location>
</feature>
<dbReference type="Gene3D" id="1.20.1250.20">
    <property type="entry name" value="MFS general substrate transporter like domains"/>
    <property type="match status" value="1"/>
</dbReference>
<dbReference type="InterPro" id="IPR011701">
    <property type="entry name" value="MFS"/>
</dbReference>
<feature type="transmembrane region" description="Helical" evidence="6">
    <location>
        <begin position="245"/>
        <end position="265"/>
    </location>
</feature>
<keyword evidence="3 6" id="KW-1133">Transmembrane helix</keyword>
<feature type="transmembrane region" description="Helical" evidence="6">
    <location>
        <begin position="159"/>
        <end position="184"/>
    </location>
</feature>
<evidence type="ECO:0000256" key="3">
    <source>
        <dbReference type="ARBA" id="ARBA00022989"/>
    </source>
</evidence>
<dbReference type="InterPro" id="IPR020846">
    <property type="entry name" value="MFS_dom"/>
</dbReference>
<dbReference type="AlphaFoldDB" id="A0A4U7B3H6"/>
<dbReference type="Pfam" id="PF07690">
    <property type="entry name" value="MFS_1"/>
    <property type="match status" value="1"/>
</dbReference>
<comment type="caution">
    <text evidence="8">The sequence shown here is derived from an EMBL/GenBank/DDBJ whole genome shotgun (WGS) entry which is preliminary data.</text>
</comment>
<keyword evidence="2 6" id="KW-0812">Transmembrane</keyword>
<feature type="transmembrane region" description="Helical" evidence="6">
    <location>
        <begin position="325"/>
        <end position="345"/>
    </location>
</feature>
<evidence type="ECO:0000313" key="8">
    <source>
        <dbReference type="EMBL" id="TKX23961.1"/>
    </source>
</evidence>
<evidence type="ECO:0000256" key="5">
    <source>
        <dbReference type="SAM" id="MobiDB-lite"/>
    </source>
</evidence>
<accession>A0A4U7B3H6</accession>
<feature type="transmembrane region" description="Helical" evidence="6">
    <location>
        <begin position="190"/>
        <end position="209"/>
    </location>
</feature>
<feature type="transmembrane region" description="Helical" evidence="6">
    <location>
        <begin position="33"/>
        <end position="56"/>
    </location>
</feature>
<feature type="compositionally biased region" description="Basic and acidic residues" evidence="5">
    <location>
        <begin position="461"/>
        <end position="481"/>
    </location>
</feature>
<name>A0A4U7B3H6_9PEZI</name>
<dbReference type="EMBL" id="PTQR01000050">
    <property type="protein sequence ID" value="TKX23961.1"/>
    <property type="molecule type" value="Genomic_DNA"/>
</dbReference>
<evidence type="ECO:0000256" key="6">
    <source>
        <dbReference type="SAM" id="Phobius"/>
    </source>
</evidence>
<reference evidence="8 9" key="1">
    <citation type="submission" date="2018-02" db="EMBL/GenBank/DDBJ databases">
        <title>Draft genome sequences of Elsinoe sp., causing black scab on jojoba.</title>
        <authorList>
            <person name="Stodart B."/>
            <person name="Jeffress S."/>
            <person name="Ash G."/>
            <person name="Arun Chinnappa K."/>
        </authorList>
    </citation>
    <scope>NUCLEOTIDE SEQUENCE [LARGE SCALE GENOMIC DNA]</scope>
    <source>
        <strain evidence="8 9">Hillstone_2</strain>
    </source>
</reference>
<evidence type="ECO:0000313" key="9">
    <source>
        <dbReference type="Proteomes" id="UP000308133"/>
    </source>
</evidence>
<dbReference type="PANTHER" id="PTHR23502:SF152">
    <property type="entry name" value="MAJOR FACILITATOR SUPERFAMILY (MFS) PROFILE DOMAIN-CONTAINING PROTEIN-RELATED"/>
    <property type="match status" value="1"/>
</dbReference>
<dbReference type="GO" id="GO:0022857">
    <property type="term" value="F:transmembrane transporter activity"/>
    <property type="evidence" value="ECO:0007669"/>
    <property type="project" value="InterPro"/>
</dbReference>
<dbReference type="InterPro" id="IPR036259">
    <property type="entry name" value="MFS_trans_sf"/>
</dbReference>
<feature type="region of interest" description="Disordered" evidence="5">
    <location>
        <begin position="447"/>
        <end position="481"/>
    </location>
</feature>
<feature type="transmembrane region" description="Helical" evidence="6">
    <location>
        <begin position="285"/>
        <end position="304"/>
    </location>
</feature>
<feature type="transmembrane region" description="Helical" evidence="6">
    <location>
        <begin position="125"/>
        <end position="147"/>
    </location>
</feature>
<feature type="transmembrane region" description="Helical" evidence="6">
    <location>
        <begin position="391"/>
        <end position="410"/>
    </location>
</feature>
<dbReference type="SUPFAM" id="SSF103473">
    <property type="entry name" value="MFS general substrate transporter"/>
    <property type="match status" value="1"/>
</dbReference>
<gene>
    <name evidence="8" type="ORF">C1H76_3899</name>
</gene>
<feature type="transmembrane region" description="Helical" evidence="6">
    <location>
        <begin position="416"/>
        <end position="438"/>
    </location>
</feature>
<evidence type="ECO:0000259" key="7">
    <source>
        <dbReference type="PROSITE" id="PS50850"/>
    </source>
</evidence>
<dbReference type="PROSITE" id="PS50850">
    <property type="entry name" value="MFS"/>
    <property type="match status" value="1"/>
</dbReference>
<proteinExistence type="predicted"/>
<organism evidence="8 9">
    <name type="scientific">Elsinoe australis</name>
    <dbReference type="NCBI Taxonomy" id="40998"/>
    <lineage>
        <taxon>Eukaryota</taxon>
        <taxon>Fungi</taxon>
        <taxon>Dikarya</taxon>
        <taxon>Ascomycota</taxon>
        <taxon>Pezizomycotina</taxon>
        <taxon>Dothideomycetes</taxon>
        <taxon>Dothideomycetidae</taxon>
        <taxon>Myriangiales</taxon>
        <taxon>Elsinoaceae</taxon>
        <taxon>Elsinoe</taxon>
    </lineage>
</organism>
<evidence type="ECO:0000256" key="1">
    <source>
        <dbReference type="ARBA" id="ARBA00004141"/>
    </source>
</evidence>
<evidence type="ECO:0000256" key="4">
    <source>
        <dbReference type="ARBA" id="ARBA00023136"/>
    </source>
</evidence>
<dbReference type="PANTHER" id="PTHR23502">
    <property type="entry name" value="MAJOR FACILITATOR SUPERFAMILY"/>
    <property type="match status" value="1"/>
</dbReference>
<keyword evidence="4 6" id="KW-0472">Membrane</keyword>